<dbReference type="InterPro" id="IPR001611">
    <property type="entry name" value="Leu-rich_rpt"/>
</dbReference>
<feature type="non-terminal residue" evidence="2">
    <location>
        <position position="184"/>
    </location>
</feature>
<comment type="caution">
    <text evidence="2">The sequence shown here is derived from an EMBL/GenBank/DDBJ whole genome shotgun (WGS) entry which is preliminary data.</text>
</comment>
<feature type="region of interest" description="Disordered" evidence="1">
    <location>
        <begin position="89"/>
        <end position="118"/>
    </location>
</feature>
<proteinExistence type="predicted"/>
<dbReference type="EMBL" id="BDIP01003886">
    <property type="protein sequence ID" value="GIQ88237.1"/>
    <property type="molecule type" value="Genomic_DNA"/>
</dbReference>
<reference evidence="2 3" key="1">
    <citation type="journal article" date="2018" name="PLoS ONE">
        <title>The draft genome of Kipferlia bialata reveals reductive genome evolution in fornicate parasites.</title>
        <authorList>
            <person name="Tanifuji G."/>
            <person name="Takabayashi S."/>
            <person name="Kume K."/>
            <person name="Takagi M."/>
            <person name="Nakayama T."/>
            <person name="Kamikawa R."/>
            <person name="Inagaki Y."/>
            <person name="Hashimoto T."/>
        </authorList>
    </citation>
    <scope>NUCLEOTIDE SEQUENCE [LARGE SCALE GENOMIC DNA]</scope>
    <source>
        <strain evidence="2">NY0173</strain>
    </source>
</reference>
<evidence type="ECO:0000313" key="2">
    <source>
        <dbReference type="EMBL" id="GIQ88237.1"/>
    </source>
</evidence>
<accession>A0A9K3D566</accession>
<dbReference type="SUPFAM" id="SSF52047">
    <property type="entry name" value="RNI-like"/>
    <property type="match status" value="1"/>
</dbReference>
<dbReference type="Pfam" id="PF13516">
    <property type="entry name" value="LRR_6"/>
    <property type="match status" value="2"/>
</dbReference>
<sequence length="184" mass="19260">TAPRNVDALCTVIRLCPLLESLDVSGTDIGPGGALAVAQTLVESNIAAHVVSDDSAPATMHSLDMSHINMGDDGLLAVVEALLGLDTPSAASERERSRGSDRETSRLQTRGQTHTETGALRMEGLRLANVGFKGTALIPLVKLCNASDLSLNFLDLGKNPIPRNAKGQVQGGLDRISGVRTVIL</sequence>
<evidence type="ECO:0000313" key="3">
    <source>
        <dbReference type="Proteomes" id="UP000265618"/>
    </source>
</evidence>
<feature type="compositionally biased region" description="Basic and acidic residues" evidence="1">
    <location>
        <begin position="92"/>
        <end position="105"/>
    </location>
</feature>
<protein>
    <submittedName>
        <fullName evidence="2">Uncharacterized protein</fullName>
    </submittedName>
</protein>
<dbReference type="AlphaFoldDB" id="A0A9K3D566"/>
<keyword evidence="3" id="KW-1185">Reference proteome</keyword>
<evidence type="ECO:0000256" key="1">
    <source>
        <dbReference type="SAM" id="MobiDB-lite"/>
    </source>
</evidence>
<gene>
    <name evidence="2" type="ORF">KIPB_010442</name>
</gene>
<name>A0A9K3D566_9EUKA</name>
<dbReference type="InterPro" id="IPR032675">
    <property type="entry name" value="LRR_dom_sf"/>
</dbReference>
<feature type="compositionally biased region" description="Polar residues" evidence="1">
    <location>
        <begin position="107"/>
        <end position="116"/>
    </location>
</feature>
<dbReference type="Gene3D" id="3.80.10.10">
    <property type="entry name" value="Ribonuclease Inhibitor"/>
    <property type="match status" value="1"/>
</dbReference>
<organism evidence="2 3">
    <name type="scientific">Kipferlia bialata</name>
    <dbReference type="NCBI Taxonomy" id="797122"/>
    <lineage>
        <taxon>Eukaryota</taxon>
        <taxon>Metamonada</taxon>
        <taxon>Carpediemonas-like organisms</taxon>
        <taxon>Kipferlia</taxon>
    </lineage>
</organism>
<dbReference type="Proteomes" id="UP000265618">
    <property type="component" value="Unassembled WGS sequence"/>
</dbReference>